<dbReference type="SUPFAM" id="SSF141868">
    <property type="entry name" value="EAL domain-like"/>
    <property type="match status" value="1"/>
</dbReference>
<protein>
    <submittedName>
        <fullName evidence="5">PAS domain S-box-containing protein/diguanylate cyclase (GGDEF) domain-containing protein</fullName>
    </submittedName>
</protein>
<dbReference type="PANTHER" id="PTHR44757:SF2">
    <property type="entry name" value="BIOFILM ARCHITECTURE MAINTENANCE PROTEIN MBAA"/>
    <property type="match status" value="1"/>
</dbReference>
<feature type="domain" description="GGDEF" evidence="4">
    <location>
        <begin position="546"/>
        <end position="679"/>
    </location>
</feature>
<dbReference type="NCBIfam" id="TIGR00254">
    <property type="entry name" value="GGDEF"/>
    <property type="match status" value="1"/>
</dbReference>
<feature type="domain" description="PAC" evidence="2">
    <location>
        <begin position="465"/>
        <end position="516"/>
    </location>
</feature>
<dbReference type="InterPro" id="IPR013656">
    <property type="entry name" value="PAS_4"/>
</dbReference>
<feature type="domain" description="EAL" evidence="3">
    <location>
        <begin position="688"/>
        <end position="942"/>
    </location>
</feature>
<dbReference type="InterPro" id="IPR000160">
    <property type="entry name" value="GGDEF_dom"/>
</dbReference>
<dbReference type="PROSITE" id="PS50113">
    <property type="entry name" value="PAC"/>
    <property type="match status" value="1"/>
</dbReference>
<dbReference type="Pfam" id="PF08448">
    <property type="entry name" value="PAS_4"/>
    <property type="match status" value="2"/>
</dbReference>
<dbReference type="InterPro" id="IPR000700">
    <property type="entry name" value="PAS-assoc_C"/>
</dbReference>
<feature type="domain" description="PAS" evidence="1">
    <location>
        <begin position="278"/>
        <end position="352"/>
    </location>
</feature>
<evidence type="ECO:0000259" key="1">
    <source>
        <dbReference type="PROSITE" id="PS50112"/>
    </source>
</evidence>
<name>A0ABY1Q150_9BURK</name>
<dbReference type="SMART" id="SM00091">
    <property type="entry name" value="PAS"/>
    <property type="match status" value="4"/>
</dbReference>
<dbReference type="Gene3D" id="3.30.450.20">
    <property type="entry name" value="PAS domain"/>
    <property type="match status" value="4"/>
</dbReference>
<dbReference type="InterPro" id="IPR001633">
    <property type="entry name" value="EAL_dom"/>
</dbReference>
<sequence length="948" mass="104693">MDRLTLNVMPALHEVPRSALRIAPAQPPSREPFPSLTRLSSHWYWETDEAGRLTIVSEGMQRVFGVGPEALLGKRREELATDPHDPGLLEYQRRTARLEPFQDLEYVAAVAAQDTPSHLVISGEPIFERGAFRGYRGIGRDITGERQNARMVADLAAENSALIDNAVDLLAILDEDGRLLRINQSACDALGYTPEELRGRPYDKLVHPDDRPRAAMLGHYLRHGDALVRDMAMRWLRKDGGTVHLSMSLRWLPSQRRVYASARDISASQAIQEELQKSRNRLSALIETMGDAFFAVSRDWRCTYVNRKTVAFVGRPQHTLLGRILWEAVPELLGTESLARFRLAMESGRNSTFEAAHPGSGTWHETRVYPHEDGLSVFFHDITARFMAERAIRESEQRLREVIAMTPSGYLLADRAGRLLDVNPAFCAMSGYGRDELLGRKLGTLLPDCPDEPALFDGDEPGAVHGREGTLRRKDGHGLTVLINANFKEDAGGQATITGFLTDITGRKQDEARLQQLATHDTLTGLPNRVLLNERLQQMLAEAGGSELAVMFIDLDQFKKINDSMGHEPGDKLLCQVALRLRAMLQADSIVARLGGDEFVAVAPCPAGASSAAAIAALLLAALAAPFDLGAQEVFVSASIGVAMYPQDAVTREGLFQNADAAMYRAKASGRNAWCFFEAEMSAETRIRMQIEQALHRALERGEFELHYQPRVDLRSMTVVGMEALIRWNHPQLGRVAPLDFIPIAEEKGLIEDIGAWVLREACLQNGRFLRQFGRSLRVSVNLSARQLRCETLGAQVAAALDAAGLPPHLLELELTESALIEDMDVSARRLGELKASGIRIAVDDFGTGYSALAYLQRFPLDILKLDRSFINQQIDGDGSVNFIKAFIDLAHALNLSVVAEGIETAATLETLRASQCDEGQGYLFSRPLSLPEFQLFLARLPASACVV</sequence>
<dbReference type="EMBL" id="FXUL01000003">
    <property type="protein sequence ID" value="SMP51464.1"/>
    <property type="molecule type" value="Genomic_DNA"/>
</dbReference>
<dbReference type="InterPro" id="IPR035965">
    <property type="entry name" value="PAS-like_dom_sf"/>
</dbReference>
<dbReference type="SUPFAM" id="SSF55785">
    <property type="entry name" value="PYP-like sensor domain (PAS domain)"/>
    <property type="match status" value="4"/>
</dbReference>
<reference evidence="5 6" key="1">
    <citation type="submission" date="2017-05" db="EMBL/GenBank/DDBJ databases">
        <authorList>
            <person name="Varghese N."/>
            <person name="Submissions S."/>
        </authorList>
    </citation>
    <scope>NUCLEOTIDE SEQUENCE [LARGE SCALE GENOMIC DNA]</scope>
    <source>
        <strain evidence="5 6">DSM 26001</strain>
    </source>
</reference>
<dbReference type="CDD" id="cd01948">
    <property type="entry name" value="EAL"/>
    <property type="match status" value="1"/>
</dbReference>
<feature type="domain" description="PAS" evidence="1">
    <location>
        <begin position="395"/>
        <end position="442"/>
    </location>
</feature>
<organism evidence="5 6">
    <name type="scientific">Noviherbaspirillum suwonense</name>
    <dbReference type="NCBI Taxonomy" id="1224511"/>
    <lineage>
        <taxon>Bacteria</taxon>
        <taxon>Pseudomonadati</taxon>
        <taxon>Pseudomonadota</taxon>
        <taxon>Betaproteobacteria</taxon>
        <taxon>Burkholderiales</taxon>
        <taxon>Oxalobacteraceae</taxon>
        <taxon>Noviherbaspirillum</taxon>
    </lineage>
</organism>
<proteinExistence type="predicted"/>
<evidence type="ECO:0000259" key="3">
    <source>
        <dbReference type="PROSITE" id="PS50883"/>
    </source>
</evidence>
<dbReference type="Pfam" id="PF00563">
    <property type="entry name" value="EAL"/>
    <property type="match status" value="1"/>
</dbReference>
<dbReference type="Gene3D" id="3.20.20.450">
    <property type="entry name" value="EAL domain"/>
    <property type="match status" value="1"/>
</dbReference>
<dbReference type="NCBIfam" id="TIGR00229">
    <property type="entry name" value="sensory_box"/>
    <property type="match status" value="4"/>
</dbReference>
<dbReference type="PROSITE" id="PS50112">
    <property type="entry name" value="PAS"/>
    <property type="match status" value="3"/>
</dbReference>
<comment type="caution">
    <text evidence="5">The sequence shown here is derived from an EMBL/GenBank/DDBJ whole genome shotgun (WGS) entry which is preliminary data.</text>
</comment>
<evidence type="ECO:0000313" key="6">
    <source>
        <dbReference type="Proteomes" id="UP001158049"/>
    </source>
</evidence>
<dbReference type="CDD" id="cd01949">
    <property type="entry name" value="GGDEF"/>
    <property type="match status" value="1"/>
</dbReference>
<evidence type="ECO:0000259" key="4">
    <source>
        <dbReference type="PROSITE" id="PS50887"/>
    </source>
</evidence>
<dbReference type="InterPro" id="IPR043128">
    <property type="entry name" value="Rev_trsase/Diguanyl_cyclase"/>
</dbReference>
<evidence type="ECO:0000313" key="5">
    <source>
        <dbReference type="EMBL" id="SMP51464.1"/>
    </source>
</evidence>
<dbReference type="Proteomes" id="UP001158049">
    <property type="component" value="Unassembled WGS sequence"/>
</dbReference>
<dbReference type="Pfam" id="PF00990">
    <property type="entry name" value="GGDEF"/>
    <property type="match status" value="1"/>
</dbReference>
<gene>
    <name evidence="5" type="ORF">SAMN06295970_10324</name>
</gene>
<dbReference type="SMART" id="SM00052">
    <property type="entry name" value="EAL"/>
    <property type="match status" value="1"/>
</dbReference>
<dbReference type="SUPFAM" id="SSF55073">
    <property type="entry name" value="Nucleotide cyclase"/>
    <property type="match status" value="1"/>
</dbReference>
<dbReference type="CDD" id="cd00130">
    <property type="entry name" value="PAS"/>
    <property type="match status" value="4"/>
</dbReference>
<dbReference type="InterPro" id="IPR035919">
    <property type="entry name" value="EAL_sf"/>
</dbReference>
<dbReference type="PROSITE" id="PS50883">
    <property type="entry name" value="EAL"/>
    <property type="match status" value="1"/>
</dbReference>
<dbReference type="InterPro" id="IPR029787">
    <property type="entry name" value="Nucleotide_cyclase"/>
</dbReference>
<accession>A0ABY1Q150</accession>
<dbReference type="SMART" id="SM00267">
    <property type="entry name" value="GGDEF"/>
    <property type="match status" value="1"/>
</dbReference>
<dbReference type="Pfam" id="PF13426">
    <property type="entry name" value="PAS_9"/>
    <property type="match status" value="2"/>
</dbReference>
<dbReference type="InterPro" id="IPR000014">
    <property type="entry name" value="PAS"/>
</dbReference>
<dbReference type="InterPro" id="IPR052155">
    <property type="entry name" value="Biofilm_reg_signaling"/>
</dbReference>
<keyword evidence="6" id="KW-1185">Reference proteome</keyword>
<evidence type="ECO:0000259" key="2">
    <source>
        <dbReference type="PROSITE" id="PS50113"/>
    </source>
</evidence>
<dbReference type="Gene3D" id="3.30.70.270">
    <property type="match status" value="1"/>
</dbReference>
<feature type="domain" description="PAS" evidence="1">
    <location>
        <begin position="162"/>
        <end position="211"/>
    </location>
</feature>
<dbReference type="PANTHER" id="PTHR44757">
    <property type="entry name" value="DIGUANYLATE CYCLASE DGCP"/>
    <property type="match status" value="1"/>
</dbReference>
<dbReference type="PROSITE" id="PS50887">
    <property type="entry name" value="GGDEF"/>
    <property type="match status" value="1"/>
</dbReference>